<dbReference type="SUPFAM" id="SSF53300">
    <property type="entry name" value="vWA-like"/>
    <property type="match status" value="1"/>
</dbReference>
<name>A0A7S4E278_9STRA</name>
<accession>A0A7S4E278</accession>
<evidence type="ECO:0008006" key="2">
    <source>
        <dbReference type="Google" id="ProtNLM"/>
    </source>
</evidence>
<protein>
    <recommendedName>
        <fullName evidence="2">VWFA domain-containing protein</fullName>
    </recommendedName>
</protein>
<organism evidence="1">
    <name type="scientific">Pelagomonas calceolata</name>
    <dbReference type="NCBI Taxonomy" id="35677"/>
    <lineage>
        <taxon>Eukaryota</taxon>
        <taxon>Sar</taxon>
        <taxon>Stramenopiles</taxon>
        <taxon>Ochrophyta</taxon>
        <taxon>Pelagophyceae</taxon>
        <taxon>Pelagomonadales</taxon>
        <taxon>Pelagomonadaceae</taxon>
        <taxon>Pelagomonas</taxon>
    </lineage>
</organism>
<dbReference type="InterPro" id="IPR036465">
    <property type="entry name" value="vWFA_dom_sf"/>
</dbReference>
<dbReference type="EMBL" id="HBIW01000168">
    <property type="protein sequence ID" value="CAE0684711.1"/>
    <property type="molecule type" value="Transcribed_RNA"/>
</dbReference>
<reference evidence="1" key="1">
    <citation type="submission" date="2021-01" db="EMBL/GenBank/DDBJ databases">
        <authorList>
            <person name="Corre E."/>
            <person name="Pelletier E."/>
            <person name="Niang G."/>
            <person name="Scheremetjew M."/>
            <person name="Finn R."/>
            <person name="Kale V."/>
            <person name="Holt S."/>
            <person name="Cochrane G."/>
            <person name="Meng A."/>
            <person name="Brown T."/>
            <person name="Cohen L."/>
        </authorList>
    </citation>
    <scope>NUCLEOTIDE SEQUENCE</scope>
    <source>
        <strain evidence="1">CCMP1756</strain>
    </source>
</reference>
<proteinExistence type="predicted"/>
<dbReference type="Gene3D" id="3.40.50.410">
    <property type="entry name" value="von Willebrand factor, type A domain"/>
    <property type="match status" value="1"/>
</dbReference>
<evidence type="ECO:0000313" key="1">
    <source>
        <dbReference type="EMBL" id="CAE0684711.1"/>
    </source>
</evidence>
<gene>
    <name evidence="1" type="ORF">PCAL00307_LOCUS145</name>
</gene>
<dbReference type="AlphaFoldDB" id="A0A7S4E278"/>
<sequence>MSYFSNASAPAVAIPHDGSFTLPEAEVMTVEQVQSHHPDRAQAIRTVEHMGMPRGLAEQFVQSARDFSYRFWIIDNSGSMGTNDGHRVVDGAGGRQGLVPCSRWEELGSAIGWHARLAVELGAWTEFRLLNQPGSGASQIVAVGTGDNAKSEDELRRIDRLVYSQPTGRTPLCAQIRAVTRQIQQRASELRATGTKACVVIASDGEATDGDIAAALRPLRDLPAWVVVRLCTDDDRVVQYWNEIDEDLELDMDVLDDLEGEAAEVNEAQPWLTYGAPLHRLREWGTSNKLFDLLDERPLAQHELPGFASLILGEAACDGLPHPSLDWNGFLKALDQAQATAKPVWDPARKRARPWFSVRKLNKAHGGSCAVS</sequence>